<dbReference type="AlphaFoldDB" id="A0AAV4GPM8"/>
<protein>
    <submittedName>
        <fullName evidence="2">Uncharacterized protein</fullName>
    </submittedName>
</protein>
<organism evidence="2 3">
    <name type="scientific">Elysia marginata</name>
    <dbReference type="NCBI Taxonomy" id="1093978"/>
    <lineage>
        <taxon>Eukaryota</taxon>
        <taxon>Metazoa</taxon>
        <taxon>Spiralia</taxon>
        <taxon>Lophotrochozoa</taxon>
        <taxon>Mollusca</taxon>
        <taxon>Gastropoda</taxon>
        <taxon>Heterobranchia</taxon>
        <taxon>Euthyneura</taxon>
        <taxon>Panpulmonata</taxon>
        <taxon>Sacoglossa</taxon>
        <taxon>Placobranchoidea</taxon>
        <taxon>Plakobranchidae</taxon>
        <taxon>Elysia</taxon>
    </lineage>
</organism>
<comment type="caution">
    <text evidence="2">The sequence shown here is derived from an EMBL/GenBank/DDBJ whole genome shotgun (WGS) entry which is preliminary data.</text>
</comment>
<proteinExistence type="predicted"/>
<evidence type="ECO:0000256" key="1">
    <source>
        <dbReference type="SAM" id="MobiDB-lite"/>
    </source>
</evidence>
<sequence length="67" mass="7330">MPSEEWQSSGNQRDTGNVDAPRSLSRRTVDAEAATMGQSWGTLRTLAQDRVRWGELVAALVANGKKD</sequence>
<dbReference type="EMBL" id="BMAT01005055">
    <property type="protein sequence ID" value="GFR86541.1"/>
    <property type="molecule type" value="Genomic_DNA"/>
</dbReference>
<accession>A0AAV4GPM8</accession>
<feature type="compositionally biased region" description="Polar residues" evidence="1">
    <location>
        <begin position="1"/>
        <end position="15"/>
    </location>
</feature>
<keyword evidence="3" id="KW-1185">Reference proteome</keyword>
<reference evidence="2 3" key="1">
    <citation type="journal article" date="2021" name="Elife">
        <title>Chloroplast acquisition without the gene transfer in kleptoplastic sea slugs, Plakobranchus ocellatus.</title>
        <authorList>
            <person name="Maeda T."/>
            <person name="Takahashi S."/>
            <person name="Yoshida T."/>
            <person name="Shimamura S."/>
            <person name="Takaki Y."/>
            <person name="Nagai Y."/>
            <person name="Toyoda A."/>
            <person name="Suzuki Y."/>
            <person name="Arimoto A."/>
            <person name="Ishii H."/>
            <person name="Satoh N."/>
            <person name="Nishiyama T."/>
            <person name="Hasebe M."/>
            <person name="Maruyama T."/>
            <person name="Minagawa J."/>
            <person name="Obokata J."/>
            <person name="Shigenobu S."/>
        </authorList>
    </citation>
    <scope>NUCLEOTIDE SEQUENCE [LARGE SCALE GENOMIC DNA]</scope>
</reference>
<evidence type="ECO:0000313" key="3">
    <source>
        <dbReference type="Proteomes" id="UP000762676"/>
    </source>
</evidence>
<name>A0AAV4GPM8_9GAST</name>
<dbReference type="Proteomes" id="UP000762676">
    <property type="component" value="Unassembled WGS sequence"/>
</dbReference>
<feature type="region of interest" description="Disordered" evidence="1">
    <location>
        <begin position="1"/>
        <end position="34"/>
    </location>
</feature>
<evidence type="ECO:0000313" key="2">
    <source>
        <dbReference type="EMBL" id="GFR86541.1"/>
    </source>
</evidence>
<gene>
    <name evidence="2" type="ORF">ElyMa_002470600</name>
</gene>